<accession>A0A6N7S9J8</accession>
<keyword evidence="4" id="KW-0326">Glycosidase</keyword>
<comment type="pathway">
    <text evidence="1">Glycan metabolism; L-arabinan degradation.</text>
</comment>
<sequence length="698" mass="79557">MKKIIQWLCGFCLLAGLLCGCRTTLIQDQLETYASSDPALFSDEGIDAQAYRLGAETEHRMQSKILRNSKSFTISFWFKPEANFEWTTLLSMGRDDRHVMQLATSGNPTGERCGLNYSIQSGNKAYRVISDQEATVETGIYNHIVLTQEGNMVTLYLNGQQTASGHVAKQVKQLRSEELILGKSLIYNDPQAEGAFQDFQIINQAWTAEEVAAEFDRFYPKAVLDTFHFSNRDDLTGNLWFAENPYRELYFSWTSDKPEIITDQGKLTQPTTAQGDQTVTITAHVEHQGQTFTKDFVFQVLADSPKTRLKRDQIAVNNDFQTLMNENDVLPASAANGSELEWTVLSGGIELQENRIVKTEAAEKVKARLRVTLRQEQLSETIERDVVVLDEFTGYVLSYFNGELGEERGKLAYSRDGLHWTDLNQGQPVLTSELGNGRIRDPFIGRDKSGDFVVLATEGFDNPDIYLWRSTDLVTFTDHQLVSVSLWDPFLKMSGTRAWAPEMSYDPEQDLYYIYFSDPTEKDESALYYVATKDFEHYSYPGNFFKPGYTVIDGTILQTQGKYWLFYKDERKAAQTIYYASTEALSNLFGEAYDQEFLFPLRFMEGPFVFPVNGENSFYLYEDYYPYGTFHVAQFSMLGENSDLRWLDESEYTLPNEDVRHGSATPLTEKELQRLLEAYPPAEEAVSEPDGIEAPSQN</sequence>
<dbReference type="InterPro" id="IPR050727">
    <property type="entry name" value="GH43_arabinanases"/>
</dbReference>
<dbReference type="CDD" id="cd08983">
    <property type="entry name" value="GH43_Bt3655-like"/>
    <property type="match status" value="1"/>
</dbReference>
<dbReference type="PANTHER" id="PTHR43301:SF3">
    <property type="entry name" value="ARABINAN ENDO-1,5-ALPHA-L-ARABINOSIDASE A-RELATED"/>
    <property type="match status" value="1"/>
</dbReference>
<keyword evidence="9" id="KW-1185">Reference proteome</keyword>
<dbReference type="InterPro" id="IPR006710">
    <property type="entry name" value="Glyco_hydro_43"/>
</dbReference>
<dbReference type="Proteomes" id="UP000433575">
    <property type="component" value="Unassembled WGS sequence"/>
</dbReference>
<comment type="similarity">
    <text evidence="2">Belongs to the glycosyl hydrolase 43 family.</text>
</comment>
<proteinExistence type="inferred from homology"/>
<dbReference type="InterPro" id="IPR013320">
    <property type="entry name" value="ConA-like_dom_sf"/>
</dbReference>
<dbReference type="EMBL" id="WKPJ01000018">
    <property type="protein sequence ID" value="MSA89966.1"/>
    <property type="molecule type" value="Genomic_DNA"/>
</dbReference>
<reference evidence="8 9" key="1">
    <citation type="journal article" date="2019" name="Nat. Med.">
        <title>A library of human gut bacterial isolates paired with longitudinal multiomics data enables mechanistic microbiome research.</title>
        <authorList>
            <person name="Poyet M."/>
            <person name="Groussin M."/>
            <person name="Gibbons S.M."/>
            <person name="Avila-Pacheco J."/>
            <person name="Jiang X."/>
            <person name="Kearney S.M."/>
            <person name="Perrotta A.R."/>
            <person name="Berdy B."/>
            <person name="Zhao S."/>
            <person name="Lieberman T.D."/>
            <person name="Swanson P.K."/>
            <person name="Smith M."/>
            <person name="Roesemann S."/>
            <person name="Alexander J.E."/>
            <person name="Rich S.A."/>
            <person name="Livny J."/>
            <person name="Vlamakis H."/>
            <person name="Clish C."/>
            <person name="Bullock K."/>
            <person name="Deik A."/>
            <person name="Scott J."/>
            <person name="Pierce K.A."/>
            <person name="Xavier R.J."/>
            <person name="Alm E.J."/>
        </authorList>
    </citation>
    <scope>NUCLEOTIDE SEQUENCE [LARGE SCALE GENOMIC DNA]</scope>
    <source>
        <strain evidence="6 8">BIOML-A4</strain>
        <strain evidence="7 9">BIOML-A5</strain>
    </source>
</reference>
<dbReference type="SUPFAM" id="SSF49899">
    <property type="entry name" value="Concanavalin A-like lectins/glucanases"/>
    <property type="match status" value="1"/>
</dbReference>
<dbReference type="PROSITE" id="PS51257">
    <property type="entry name" value="PROKAR_LIPOPROTEIN"/>
    <property type="match status" value="1"/>
</dbReference>
<dbReference type="AlphaFoldDB" id="A0A6N7S9J8"/>
<dbReference type="InterPro" id="IPR023296">
    <property type="entry name" value="Glyco_hydro_beta-prop_sf"/>
</dbReference>
<dbReference type="OrthoDB" id="9758923at2"/>
<evidence type="ECO:0000313" key="6">
    <source>
        <dbReference type="EMBL" id="MSA89966.1"/>
    </source>
</evidence>
<evidence type="ECO:0000313" key="7">
    <source>
        <dbReference type="EMBL" id="MSC33721.1"/>
    </source>
</evidence>
<evidence type="ECO:0000259" key="5">
    <source>
        <dbReference type="Pfam" id="PF20578"/>
    </source>
</evidence>
<name>A0A6N7S9J8_9FIRM</name>
<evidence type="ECO:0000256" key="4">
    <source>
        <dbReference type="ARBA" id="ARBA00023295"/>
    </source>
</evidence>
<comment type="caution">
    <text evidence="6">The sequence shown here is derived from an EMBL/GenBank/DDBJ whole genome shotgun (WGS) entry which is preliminary data.</text>
</comment>
<dbReference type="EMBL" id="WKPI01000020">
    <property type="protein sequence ID" value="MSC33721.1"/>
    <property type="molecule type" value="Genomic_DNA"/>
</dbReference>
<dbReference type="Gene3D" id="2.60.120.200">
    <property type="match status" value="1"/>
</dbReference>
<organism evidence="6 8">
    <name type="scientific">Holdemania massiliensis</name>
    <dbReference type="NCBI Taxonomy" id="1468449"/>
    <lineage>
        <taxon>Bacteria</taxon>
        <taxon>Bacillati</taxon>
        <taxon>Bacillota</taxon>
        <taxon>Erysipelotrichia</taxon>
        <taxon>Erysipelotrichales</taxon>
        <taxon>Erysipelotrichaceae</taxon>
        <taxon>Holdemania</taxon>
    </lineage>
</organism>
<dbReference type="Pfam" id="PF13385">
    <property type="entry name" value="Laminin_G_3"/>
    <property type="match status" value="1"/>
</dbReference>
<dbReference type="PANTHER" id="PTHR43301">
    <property type="entry name" value="ARABINAN ENDO-1,5-ALPHA-L-ARABINOSIDASE"/>
    <property type="match status" value="1"/>
</dbReference>
<keyword evidence="3 6" id="KW-0378">Hydrolase</keyword>
<evidence type="ECO:0000313" key="8">
    <source>
        <dbReference type="Proteomes" id="UP000433575"/>
    </source>
</evidence>
<evidence type="ECO:0000313" key="9">
    <source>
        <dbReference type="Proteomes" id="UP000480929"/>
    </source>
</evidence>
<evidence type="ECO:0000256" key="1">
    <source>
        <dbReference type="ARBA" id="ARBA00004834"/>
    </source>
</evidence>
<dbReference type="Pfam" id="PF20578">
    <property type="entry name" value="aBig_2"/>
    <property type="match status" value="1"/>
</dbReference>
<protein>
    <submittedName>
        <fullName evidence="6">Family 43 glycosylhydrolase</fullName>
    </submittedName>
</protein>
<evidence type="ECO:0000256" key="2">
    <source>
        <dbReference type="ARBA" id="ARBA00009865"/>
    </source>
</evidence>
<dbReference type="GO" id="GO:0004553">
    <property type="term" value="F:hydrolase activity, hydrolyzing O-glycosyl compounds"/>
    <property type="evidence" value="ECO:0007669"/>
    <property type="project" value="InterPro"/>
</dbReference>
<dbReference type="Pfam" id="PF04616">
    <property type="entry name" value="Glyco_hydro_43"/>
    <property type="match status" value="1"/>
</dbReference>
<evidence type="ECO:0000256" key="3">
    <source>
        <dbReference type="ARBA" id="ARBA00022801"/>
    </source>
</evidence>
<dbReference type="RefSeq" id="WP_154239109.1">
    <property type="nucleotide sequence ID" value="NZ_WKPI01000020.1"/>
</dbReference>
<dbReference type="InterPro" id="IPR046780">
    <property type="entry name" value="aBig_2"/>
</dbReference>
<gene>
    <name evidence="7" type="ORF">GKD88_11365</name>
    <name evidence="6" type="ORF">GKE08_11565</name>
</gene>
<dbReference type="GO" id="GO:0005975">
    <property type="term" value="P:carbohydrate metabolic process"/>
    <property type="evidence" value="ECO:0007669"/>
    <property type="project" value="InterPro"/>
</dbReference>
<dbReference type="Gene3D" id="2.115.10.20">
    <property type="entry name" value="Glycosyl hydrolase domain, family 43"/>
    <property type="match status" value="1"/>
</dbReference>
<dbReference type="SUPFAM" id="SSF75005">
    <property type="entry name" value="Arabinanase/levansucrase/invertase"/>
    <property type="match status" value="1"/>
</dbReference>
<feature type="domain" description="Atrophied bacterial Ig" evidence="5">
    <location>
        <begin position="232"/>
        <end position="302"/>
    </location>
</feature>
<dbReference type="Proteomes" id="UP000480929">
    <property type="component" value="Unassembled WGS sequence"/>
</dbReference>